<comment type="caution">
    <text evidence="1">The sequence shown here is derived from an EMBL/GenBank/DDBJ whole genome shotgun (WGS) entry which is preliminary data.</text>
</comment>
<evidence type="ECO:0000313" key="2">
    <source>
        <dbReference type="Proteomes" id="UP001500902"/>
    </source>
</evidence>
<evidence type="ECO:0000313" key="1">
    <source>
        <dbReference type="EMBL" id="GAA3714162.1"/>
    </source>
</evidence>
<gene>
    <name evidence="1" type="ORF">GCM10022224_094720</name>
</gene>
<name>A0ABP7E6P2_9ACTN</name>
<reference evidence="2" key="1">
    <citation type="journal article" date="2019" name="Int. J. Syst. Evol. Microbiol.">
        <title>The Global Catalogue of Microorganisms (GCM) 10K type strain sequencing project: providing services to taxonomists for standard genome sequencing and annotation.</title>
        <authorList>
            <consortium name="The Broad Institute Genomics Platform"/>
            <consortium name="The Broad Institute Genome Sequencing Center for Infectious Disease"/>
            <person name="Wu L."/>
            <person name="Ma J."/>
        </authorList>
    </citation>
    <scope>NUCLEOTIDE SEQUENCE [LARGE SCALE GENOMIC DNA]</scope>
    <source>
        <strain evidence="2">JCM 16904</strain>
    </source>
</reference>
<keyword evidence="2" id="KW-1185">Reference proteome</keyword>
<accession>A0ABP7E6P2</accession>
<dbReference type="EMBL" id="BAAAZP010000224">
    <property type="protein sequence ID" value="GAA3714162.1"/>
    <property type="molecule type" value="Genomic_DNA"/>
</dbReference>
<proteinExistence type="predicted"/>
<dbReference type="Proteomes" id="UP001500902">
    <property type="component" value="Unassembled WGS sequence"/>
</dbReference>
<sequence>MVDRLQVEARIDLGFASWVGSPQNIDETPQAAQRRCQAVAVDETGRGNGEPREPVLQLSLSTLFLTHPTCDERRVGAGFQGRAAN</sequence>
<protein>
    <submittedName>
        <fullName evidence="1">Uncharacterized protein</fullName>
    </submittedName>
</protein>
<organism evidence="1 2">
    <name type="scientific">Nonomuraea antimicrobica</name>
    <dbReference type="NCBI Taxonomy" id="561173"/>
    <lineage>
        <taxon>Bacteria</taxon>
        <taxon>Bacillati</taxon>
        <taxon>Actinomycetota</taxon>
        <taxon>Actinomycetes</taxon>
        <taxon>Streptosporangiales</taxon>
        <taxon>Streptosporangiaceae</taxon>
        <taxon>Nonomuraea</taxon>
    </lineage>
</organism>